<feature type="coiled-coil region" evidence="8">
    <location>
        <begin position="101"/>
        <end position="163"/>
    </location>
</feature>
<dbReference type="InterPro" id="IPR003660">
    <property type="entry name" value="HAMP_dom"/>
</dbReference>
<dbReference type="GO" id="GO:0016020">
    <property type="term" value="C:membrane"/>
    <property type="evidence" value="ECO:0007669"/>
    <property type="project" value="UniProtKB-SubCell"/>
</dbReference>
<evidence type="ECO:0000256" key="9">
    <source>
        <dbReference type="SAM" id="Phobius"/>
    </source>
</evidence>
<comment type="subcellular location">
    <subcellularLocation>
        <location evidence="1">Membrane</location>
        <topology evidence="1">Multi-pass membrane protein</topology>
    </subcellularLocation>
</comment>
<evidence type="ECO:0000256" key="2">
    <source>
        <dbReference type="ARBA" id="ARBA00022692"/>
    </source>
</evidence>
<keyword evidence="2 9" id="KW-0812">Transmembrane</keyword>
<keyword evidence="4 9" id="KW-0472">Membrane</keyword>
<dbReference type="SMART" id="SM00304">
    <property type="entry name" value="HAMP"/>
    <property type="match status" value="1"/>
</dbReference>
<reference evidence="12 13" key="1">
    <citation type="journal article" date="2011" name="Front. Microbiol.">
        <title>Genomic signatures of strain selection and enhancement in Bacillus atrophaeus var. globigii, a historical biowarfare simulant.</title>
        <authorList>
            <person name="Gibbons H.S."/>
            <person name="Broomall S.M."/>
            <person name="McNew L.A."/>
            <person name="Daligault H."/>
            <person name="Chapman C."/>
            <person name="Bruce D."/>
            <person name="Karavis M."/>
            <person name="Krepps M."/>
            <person name="McGregor P.A."/>
            <person name="Hong C."/>
            <person name="Park K.H."/>
            <person name="Akmal A."/>
            <person name="Feldman A."/>
            <person name="Lin J.S."/>
            <person name="Chang W.E."/>
            <person name="Higgs B.W."/>
            <person name="Demirev P."/>
            <person name="Lindquist J."/>
            <person name="Liem A."/>
            <person name="Fochler E."/>
            <person name="Read T.D."/>
            <person name="Tapia R."/>
            <person name="Johnson S."/>
            <person name="Bishop-Lilly K.A."/>
            <person name="Detter C."/>
            <person name="Han C."/>
            <person name="Sozhamannan S."/>
            <person name="Rosenzweig C.N."/>
            <person name="Skowronski E.W."/>
        </authorList>
    </citation>
    <scope>NUCLEOTIDE SEQUENCE [LARGE SCALE GENOMIC DNA]</scope>
    <source>
        <strain evidence="12 13">MLST1</strain>
    </source>
</reference>
<evidence type="ECO:0000256" key="4">
    <source>
        <dbReference type="ARBA" id="ARBA00023136"/>
    </source>
</evidence>
<keyword evidence="3 9" id="KW-1133">Transmembrane helix</keyword>
<comment type="similarity">
    <text evidence="6">Belongs to the methyl-accepting chemotaxis (MCP) protein family.</text>
</comment>
<dbReference type="PROSITE" id="PS50111">
    <property type="entry name" value="CHEMOTAXIS_TRANSDUC_2"/>
    <property type="match status" value="1"/>
</dbReference>
<dbReference type="GO" id="GO:0007165">
    <property type="term" value="P:signal transduction"/>
    <property type="evidence" value="ECO:0007669"/>
    <property type="project" value="UniProtKB-KW"/>
</dbReference>
<accession>A0A432W876</accession>
<dbReference type="OrthoDB" id="49457at2"/>
<evidence type="ECO:0000256" key="3">
    <source>
        <dbReference type="ARBA" id="ARBA00022989"/>
    </source>
</evidence>
<dbReference type="InterPro" id="IPR004089">
    <property type="entry name" value="MCPsignal_dom"/>
</dbReference>
<evidence type="ECO:0000256" key="5">
    <source>
        <dbReference type="ARBA" id="ARBA00023224"/>
    </source>
</evidence>
<evidence type="ECO:0000259" key="10">
    <source>
        <dbReference type="PROSITE" id="PS50111"/>
    </source>
</evidence>
<evidence type="ECO:0000256" key="8">
    <source>
        <dbReference type="SAM" id="Coils"/>
    </source>
</evidence>
<dbReference type="SUPFAM" id="SSF58104">
    <property type="entry name" value="Methyl-accepting chemotaxis protein (MCP) signaling domain"/>
    <property type="match status" value="1"/>
</dbReference>
<comment type="caution">
    <text evidence="12">The sequence shown here is derived from an EMBL/GenBank/DDBJ whole genome shotgun (WGS) entry which is preliminary data.</text>
</comment>
<evidence type="ECO:0000313" key="12">
    <source>
        <dbReference type="EMBL" id="RUO26294.1"/>
    </source>
</evidence>
<dbReference type="PROSITE" id="PS50885">
    <property type="entry name" value="HAMP"/>
    <property type="match status" value="1"/>
</dbReference>
<sequence length="537" mass="58334">MLNRLSLGAKIYFIVVIAALAYVLMIAITAVMLNQNNQSLERLQQQVFPLANLSGENVVQIQRIEELYTQAVSTGDESLTEQATQAYDHLRQNLRQVAQTDSQYQREVQDITRNLERYQRLNQTIVTEIMSANADFSRIGAQAQEKTQLYEQLTASLRQMSQQVDDQFRSLTSESVDRSQQTIVMMMVVGLLALAALITVAVIVISYIVKSANSVARSLKELADGRGDLNHQIEISSNDVLGEVAGNFNRFMVLLRSSLQDVVNVATPLSESALLINQRSAHVMSRSDSEAAQAYELKNSMDELQDSVREISESASATADATRSAESELEQGNQAIQNSLNTSNELQQDIQKASAVVERLAEDATNVSGVLNVITGIAEQTNLLALNAAIEAARAGEQGRGFAVVADEVRSLASRTAKATAEIREVLDRLTNGAGESVGSMQAAAQRSEQNVQQAEAAGGVLSAISEMIADINARAGQIATATEEQTQVAARSAEQASTMHDSLNDMKDTIRQLEGDSVQLTDFAKSLSQATDKFNL</sequence>
<proteinExistence type="inferred from homology"/>
<protein>
    <recommendedName>
        <fullName evidence="14">Methyl-accepting chemotaxis protein</fullName>
    </recommendedName>
</protein>
<keyword evidence="13" id="KW-1185">Reference proteome</keyword>
<dbReference type="Proteomes" id="UP000288293">
    <property type="component" value="Unassembled WGS sequence"/>
</dbReference>
<feature type="transmembrane region" description="Helical" evidence="9">
    <location>
        <begin position="12"/>
        <end position="33"/>
    </location>
</feature>
<evidence type="ECO:0000256" key="1">
    <source>
        <dbReference type="ARBA" id="ARBA00004141"/>
    </source>
</evidence>
<dbReference type="CDD" id="cd06225">
    <property type="entry name" value="HAMP"/>
    <property type="match status" value="1"/>
</dbReference>
<evidence type="ECO:0008006" key="14">
    <source>
        <dbReference type="Google" id="ProtNLM"/>
    </source>
</evidence>
<feature type="domain" description="HAMP" evidence="11">
    <location>
        <begin position="206"/>
        <end position="260"/>
    </location>
</feature>
<dbReference type="AlphaFoldDB" id="A0A432W876"/>
<evidence type="ECO:0000313" key="13">
    <source>
        <dbReference type="Proteomes" id="UP000288293"/>
    </source>
</evidence>
<dbReference type="CDD" id="cd11386">
    <property type="entry name" value="MCP_signal"/>
    <property type="match status" value="1"/>
</dbReference>
<gene>
    <name evidence="12" type="ORF">CWE09_06150</name>
</gene>
<dbReference type="Gene3D" id="1.10.287.950">
    <property type="entry name" value="Methyl-accepting chemotaxis protein"/>
    <property type="match status" value="1"/>
</dbReference>
<evidence type="ECO:0000259" key="11">
    <source>
        <dbReference type="PROSITE" id="PS50885"/>
    </source>
</evidence>
<keyword evidence="8" id="KW-0175">Coiled coil</keyword>
<dbReference type="SMART" id="SM00283">
    <property type="entry name" value="MA"/>
    <property type="match status" value="1"/>
</dbReference>
<name>A0A432W876_9GAMM</name>
<evidence type="ECO:0000256" key="7">
    <source>
        <dbReference type="PROSITE-ProRule" id="PRU00284"/>
    </source>
</evidence>
<dbReference type="FunFam" id="1.10.287.950:FF:000001">
    <property type="entry name" value="Methyl-accepting chemotaxis sensory transducer"/>
    <property type="match status" value="1"/>
</dbReference>
<dbReference type="Pfam" id="PF00015">
    <property type="entry name" value="MCPsignal"/>
    <property type="match status" value="1"/>
</dbReference>
<dbReference type="EMBL" id="PIPL01000001">
    <property type="protein sequence ID" value="RUO26294.1"/>
    <property type="molecule type" value="Genomic_DNA"/>
</dbReference>
<dbReference type="PANTHER" id="PTHR32089:SF119">
    <property type="entry name" value="METHYL-ACCEPTING CHEMOTAXIS PROTEIN CTPL"/>
    <property type="match status" value="1"/>
</dbReference>
<evidence type="ECO:0000256" key="6">
    <source>
        <dbReference type="ARBA" id="ARBA00029447"/>
    </source>
</evidence>
<feature type="transmembrane region" description="Helical" evidence="9">
    <location>
        <begin position="183"/>
        <end position="209"/>
    </location>
</feature>
<feature type="domain" description="Methyl-accepting transducer" evidence="10">
    <location>
        <begin position="265"/>
        <end position="501"/>
    </location>
</feature>
<organism evidence="12 13">
    <name type="scientific">Aliidiomarina minuta</name>
    <dbReference type="NCBI Taxonomy" id="880057"/>
    <lineage>
        <taxon>Bacteria</taxon>
        <taxon>Pseudomonadati</taxon>
        <taxon>Pseudomonadota</taxon>
        <taxon>Gammaproteobacteria</taxon>
        <taxon>Alteromonadales</taxon>
        <taxon>Idiomarinaceae</taxon>
        <taxon>Aliidiomarina</taxon>
    </lineage>
</organism>
<dbReference type="GO" id="GO:0006935">
    <property type="term" value="P:chemotaxis"/>
    <property type="evidence" value="ECO:0007669"/>
    <property type="project" value="UniProtKB-ARBA"/>
</dbReference>
<keyword evidence="5 7" id="KW-0807">Transducer</keyword>
<dbReference type="RefSeq" id="WP_126803107.1">
    <property type="nucleotide sequence ID" value="NZ_PIPL01000001.1"/>
</dbReference>
<dbReference type="PANTHER" id="PTHR32089">
    <property type="entry name" value="METHYL-ACCEPTING CHEMOTAXIS PROTEIN MCPB"/>
    <property type="match status" value="1"/>
</dbReference>